<dbReference type="InterPro" id="IPR046839">
    <property type="entry name" value="ABC_toxin_N"/>
</dbReference>
<proteinExistence type="predicted"/>
<evidence type="ECO:0000313" key="4">
    <source>
        <dbReference type="EMBL" id="KAH7138743.1"/>
    </source>
</evidence>
<organism evidence="4 5">
    <name type="scientific">Dendryphion nanum</name>
    <dbReference type="NCBI Taxonomy" id="256645"/>
    <lineage>
        <taxon>Eukaryota</taxon>
        <taxon>Fungi</taxon>
        <taxon>Dikarya</taxon>
        <taxon>Ascomycota</taxon>
        <taxon>Pezizomycotina</taxon>
        <taxon>Dothideomycetes</taxon>
        <taxon>Pleosporomycetidae</taxon>
        <taxon>Pleosporales</taxon>
        <taxon>Torulaceae</taxon>
        <taxon>Dendryphion</taxon>
    </lineage>
</organism>
<feature type="domain" description="Tc toxin complex TcA C-terminal TcB-binding" evidence="1">
    <location>
        <begin position="1127"/>
        <end position="1414"/>
    </location>
</feature>
<accession>A0A9P9EJR0</accession>
<reference evidence="4" key="1">
    <citation type="journal article" date="2021" name="Nat. Commun.">
        <title>Genetic determinants of endophytism in the Arabidopsis root mycobiome.</title>
        <authorList>
            <person name="Mesny F."/>
            <person name="Miyauchi S."/>
            <person name="Thiergart T."/>
            <person name="Pickel B."/>
            <person name="Atanasova L."/>
            <person name="Karlsson M."/>
            <person name="Huettel B."/>
            <person name="Barry K.W."/>
            <person name="Haridas S."/>
            <person name="Chen C."/>
            <person name="Bauer D."/>
            <person name="Andreopoulos W."/>
            <person name="Pangilinan J."/>
            <person name="LaButti K."/>
            <person name="Riley R."/>
            <person name="Lipzen A."/>
            <person name="Clum A."/>
            <person name="Drula E."/>
            <person name="Henrissat B."/>
            <person name="Kohler A."/>
            <person name="Grigoriev I.V."/>
            <person name="Martin F.M."/>
            <person name="Hacquard S."/>
        </authorList>
    </citation>
    <scope>NUCLEOTIDE SEQUENCE</scope>
    <source>
        <strain evidence="4">MPI-CAGE-CH-0243</strain>
    </source>
</reference>
<evidence type="ECO:0000259" key="3">
    <source>
        <dbReference type="Pfam" id="PF20220"/>
    </source>
</evidence>
<comment type="caution">
    <text evidence="4">The sequence shown here is derived from an EMBL/GenBank/DDBJ whole genome shotgun (WGS) entry which is preliminary data.</text>
</comment>
<feature type="domain" description="ABC toxin N-terminal" evidence="3">
    <location>
        <begin position="1"/>
        <end position="85"/>
    </location>
</feature>
<dbReference type="Proteomes" id="UP000700596">
    <property type="component" value="Unassembled WGS sequence"/>
</dbReference>
<protein>
    <submittedName>
        <fullName evidence="4">Uncharacterized protein</fullName>
    </submittedName>
</protein>
<dbReference type="InterPro" id="IPR040840">
    <property type="entry name" value="TcA_TcB_BD"/>
</dbReference>
<dbReference type="Pfam" id="PF20220">
    <property type="entry name" value="ABC_toxin_N"/>
    <property type="match status" value="1"/>
</dbReference>
<feature type="domain" description="Neuraminidase-like" evidence="2">
    <location>
        <begin position="115"/>
        <end position="245"/>
    </location>
</feature>
<keyword evidence="5" id="KW-1185">Reference proteome</keyword>
<gene>
    <name evidence="4" type="ORF">B0J11DRAFT_515202</name>
</gene>
<dbReference type="EMBL" id="JAGMWT010000001">
    <property type="protein sequence ID" value="KAH7138743.1"/>
    <property type="molecule type" value="Genomic_DNA"/>
</dbReference>
<name>A0A9P9EJR0_9PLEO</name>
<evidence type="ECO:0000313" key="5">
    <source>
        <dbReference type="Proteomes" id="UP000700596"/>
    </source>
</evidence>
<dbReference type="Pfam" id="PF18413">
    <property type="entry name" value="Neuraminidase"/>
    <property type="match status" value="1"/>
</dbReference>
<dbReference type="InterPro" id="IPR041079">
    <property type="entry name" value="Neuraminidase-like"/>
</dbReference>
<evidence type="ECO:0000259" key="2">
    <source>
        <dbReference type="Pfam" id="PF18413"/>
    </source>
</evidence>
<sequence length="1591" mass="179954">MGPCQLTSRIKQGICSVQLFIQRCLMNLEPDVVADVEADNVWMHWESWLKSLVISSANRQVYMCPENFLEPSLRDDKTPLFRDLENDISQNDITNDVAEEAFASYLEKLLVISRLEVKSYYHELERTDSGVQGVDILHVFATTRGTPKELYYRQRRDGRIWEAWNKVDIDVQSEHIVPIVWNRKLHLFWLQWAEKSHSGPVLMPEPKKEVKSNGTFWEVKLCWSEKRGGRWQGKKISNTSIAIPNSDSYIFREKETPDIIDSYLGTGRSSLTCRTEITPGGELRVHLLSDRLYGNLVGYFEFDGVKGSPRAVDTQNRNLDILIARPLYYSRVDSMAFTEYDFDALPDPSVVSDYALELPVNIPKQSEPPTHWLTRSEATSEKVKTLEKTPGGPFSLVSAPQDQQFVTQRPFFFQHTRPSRSFFVEPIKTYFIYMPPPIWGLKDPTRMVPSWVDGSFLGGYIDRLDRIQPVVAGPVLPRPVDTGVLTNIRTYMPLNPQFNAVGTGSALPRQQARSVSELADVNFRSAVFPETVDLSTRRIPSTWTTKIEIPGSRRFKFSLFYHPYVPDFVRNLNRDGIPGLLQRPVQALKPAPSGTFQQLYRPVSSHVDMKYLPNETVDFSVGGSFSQYNWELFYHVPMLIADRLSNNQHFKEAQMWLRYIFDPTDTSSLSRPKKFWKTKPFVAMQDEDYYKQNISNIFRALASRGDSASMDSLTADQREWLDNLELSVDEWRRDPFAPFLVARMRTVAFQMATVMKYLDNLIAWGDQLFSRDTIESINEATQLYIMASDILGRRPADIPARAIPIPQTFNSLDTRLDHFSNALVQIEELIPNFAATASDQVLIDPHNPPQGASPTMLFFCVPPNKKLLSYWDTVSDRLFKIHHCMNLQGVVRELALWDPPIDPMLLIKAKAAGVDISSVLSDVAVVAPNHRYTVLAAKASELISEVKSFGSSLLAALEKQDAEGLSLLHSEQEVTMLKAVRDIKNKQVNEAEQQINALASGKDVIIHKHEYYGSREFMSSFEKAHMEMESAALVIQAIELETQILAAALSLIPEFKIGVPTTVGATFGGEELGNSLSKFGAALSSTASLVSRSAAMEQTLAGYVRRQDEWNFQRDNAAKEIAQVDIQISAATIKQSMAVKELENHDLQTEHSKQVDDYMKSKYTNRELYTWMSKQVSSLYFRAYTLAYEAAKRAERAYCHELGISGSSFIQFGYWDNLQKGLLAGERLMLDLRRLDAAYLEGDTREYELTKNVSLAHLNPVALLQFKQGGECFFDLPEAIFDLDNPGHYMRRIKSVSVTIPCITGPYTSVSVKLSLIKSSIRTTNVLSTGKKQYARTENDLRFQDLYGHLQAIVTSTALNDTGTFEGANHRDERYLPFERYGAVSSWKLDIPMEFKQFDHGSITDVVIQLQYTAREGGDALKAKVVEELKASALAAISLAESQNGLARMIDLRHEQSDAWHRFVRPLGPTGPQRLILNLATNRFPYLLAAASAISIQTVELFVQIDPAFNRTHNPDTLKFYIHEDGSEPADPDLITLAPWKNATVKGTSRTFAKPPGKWLVSAGLGDLETRIQAEAILQAFIVVHYTAKWA</sequence>
<dbReference type="OrthoDB" id="4940706at2759"/>
<evidence type="ECO:0000259" key="1">
    <source>
        <dbReference type="Pfam" id="PF18276"/>
    </source>
</evidence>
<dbReference type="Pfam" id="PF18276">
    <property type="entry name" value="TcA_TcB_BD"/>
    <property type="match status" value="1"/>
</dbReference>